<name>A0ABU0VVH4_9RHOB</name>
<sequence>MGCFATVAALGASLFLAAGGDQRLTIGTEAPFPPYIMTDASGALTGFEYQLMQEICQRKQFRCDWESTAFEELVPGVMDGRFDVVLGGMAITPERRALVDFSMPYQQTDDTEWFIGPPSAPLPEVARIAVQSGTLHEAWLRQNGFDFRAYRTEADVLSALRQGAADLAFGPFERRADLAAYFSETGTELLYEVPIGDEGTAMAVCKGNAPLLAQLNEAIRQMQADGTIAALELRWF</sequence>
<evidence type="ECO:0000313" key="4">
    <source>
        <dbReference type="EMBL" id="MDQ2065746.1"/>
    </source>
</evidence>
<evidence type="ECO:0000256" key="1">
    <source>
        <dbReference type="ARBA" id="ARBA00022729"/>
    </source>
</evidence>
<evidence type="ECO:0000259" key="3">
    <source>
        <dbReference type="SMART" id="SM00062"/>
    </source>
</evidence>
<keyword evidence="1 2" id="KW-0732">Signal</keyword>
<reference evidence="4 5" key="1">
    <citation type="submission" date="2023-08" db="EMBL/GenBank/DDBJ databases">
        <title>Characterization of two Paracoccaceae strains isolated from Phycosphere and proposal of Xinfangfangia lacusdiani sp. nov.</title>
        <authorList>
            <person name="Deng Y."/>
            <person name="Zhang Y.Q."/>
        </authorList>
    </citation>
    <scope>NUCLEOTIDE SEQUENCE [LARGE SCALE GENOMIC DNA]</scope>
    <source>
        <strain evidence="4 5">CPCC 101601</strain>
    </source>
</reference>
<dbReference type="PANTHER" id="PTHR35936:SF35">
    <property type="entry name" value="L-CYSTINE-BINDING PROTEIN TCYJ"/>
    <property type="match status" value="1"/>
</dbReference>
<dbReference type="Pfam" id="PF00497">
    <property type="entry name" value="SBP_bac_3"/>
    <property type="match status" value="1"/>
</dbReference>
<feature type="chain" id="PRO_5046864425" evidence="2">
    <location>
        <begin position="19"/>
        <end position="236"/>
    </location>
</feature>
<evidence type="ECO:0000313" key="5">
    <source>
        <dbReference type="Proteomes" id="UP001239680"/>
    </source>
</evidence>
<organism evidence="4 5">
    <name type="scientific">Pseudogemmobacter lacusdianii</name>
    <dbReference type="NCBI Taxonomy" id="3069608"/>
    <lineage>
        <taxon>Bacteria</taxon>
        <taxon>Pseudomonadati</taxon>
        <taxon>Pseudomonadota</taxon>
        <taxon>Alphaproteobacteria</taxon>
        <taxon>Rhodobacterales</taxon>
        <taxon>Paracoccaceae</taxon>
        <taxon>Pseudogemmobacter</taxon>
    </lineage>
</organism>
<feature type="domain" description="Solute-binding protein family 3/N-terminal" evidence="3">
    <location>
        <begin position="23"/>
        <end position="236"/>
    </location>
</feature>
<dbReference type="InterPro" id="IPR001638">
    <property type="entry name" value="Solute-binding_3/MltF_N"/>
</dbReference>
<dbReference type="SUPFAM" id="SSF53850">
    <property type="entry name" value="Periplasmic binding protein-like II"/>
    <property type="match status" value="1"/>
</dbReference>
<dbReference type="CDD" id="cd13530">
    <property type="entry name" value="PBP2_peptides_like"/>
    <property type="match status" value="1"/>
</dbReference>
<gene>
    <name evidence="4" type="ORF">Q9295_05140</name>
</gene>
<dbReference type="SMART" id="SM00062">
    <property type="entry name" value="PBPb"/>
    <property type="match status" value="1"/>
</dbReference>
<evidence type="ECO:0000256" key="2">
    <source>
        <dbReference type="SAM" id="SignalP"/>
    </source>
</evidence>
<comment type="caution">
    <text evidence="4">The sequence shown here is derived from an EMBL/GenBank/DDBJ whole genome shotgun (WGS) entry which is preliminary data.</text>
</comment>
<dbReference type="RefSeq" id="WP_306679437.1">
    <property type="nucleotide sequence ID" value="NZ_JAVDBT010000004.1"/>
</dbReference>
<dbReference type="Gene3D" id="3.40.190.10">
    <property type="entry name" value="Periplasmic binding protein-like II"/>
    <property type="match status" value="2"/>
</dbReference>
<dbReference type="PANTHER" id="PTHR35936">
    <property type="entry name" value="MEMBRANE-BOUND LYTIC MUREIN TRANSGLYCOSYLASE F"/>
    <property type="match status" value="1"/>
</dbReference>
<accession>A0ABU0VVH4</accession>
<feature type="signal peptide" evidence="2">
    <location>
        <begin position="1"/>
        <end position="18"/>
    </location>
</feature>
<keyword evidence="5" id="KW-1185">Reference proteome</keyword>
<dbReference type="Proteomes" id="UP001239680">
    <property type="component" value="Unassembled WGS sequence"/>
</dbReference>
<protein>
    <submittedName>
        <fullName evidence="4">Transporter substrate-binding domain-containing protein</fullName>
    </submittedName>
</protein>
<dbReference type="EMBL" id="JAVDBT010000004">
    <property type="protein sequence ID" value="MDQ2065746.1"/>
    <property type="molecule type" value="Genomic_DNA"/>
</dbReference>
<proteinExistence type="predicted"/>